<dbReference type="CDD" id="cd00067">
    <property type="entry name" value="GAL4"/>
    <property type="match status" value="1"/>
</dbReference>
<reference evidence="10" key="1">
    <citation type="submission" date="2013-07" db="EMBL/GenBank/DDBJ databases">
        <authorList>
            <consortium name="The Broad Institute Genome Sequencing Platform"/>
            <person name="Cuomo C."/>
            <person name="Litvintseva A."/>
            <person name="Chen Y."/>
            <person name="Heitman J."/>
            <person name="Sun S."/>
            <person name="Springer D."/>
            <person name="Dromer F."/>
            <person name="Young S.K."/>
            <person name="Zeng Q."/>
            <person name="Gargeya S."/>
            <person name="Fitzgerald M."/>
            <person name="Abouelleil A."/>
            <person name="Alvarado L."/>
            <person name="Berlin A.M."/>
            <person name="Chapman S.B."/>
            <person name="Dewar J."/>
            <person name="Goldberg J."/>
            <person name="Griggs A."/>
            <person name="Gujja S."/>
            <person name="Hansen M."/>
            <person name="Howarth C."/>
            <person name="Imamovic A."/>
            <person name="Larimer J."/>
            <person name="McCowan C."/>
            <person name="Murphy C."/>
            <person name="Pearson M."/>
            <person name="Priest M."/>
            <person name="Roberts A."/>
            <person name="Saif S."/>
            <person name="Shea T."/>
            <person name="Sykes S."/>
            <person name="Wortman J."/>
            <person name="Nusbaum C."/>
            <person name="Birren B."/>
        </authorList>
    </citation>
    <scope>NUCLEOTIDE SEQUENCE</scope>
    <source>
        <strain evidence="10">CBS 10737</strain>
    </source>
</reference>
<evidence type="ECO:0000256" key="2">
    <source>
        <dbReference type="ARBA" id="ARBA00022723"/>
    </source>
</evidence>
<dbReference type="SUPFAM" id="SSF57701">
    <property type="entry name" value="Zn2/Cys6 DNA-binding domain"/>
    <property type="match status" value="1"/>
</dbReference>
<dbReference type="InterPro" id="IPR001138">
    <property type="entry name" value="Zn2Cys6_DnaBD"/>
</dbReference>
<evidence type="ECO:0000313" key="10">
    <source>
        <dbReference type="EMBL" id="WWC69158.1"/>
    </source>
</evidence>
<feature type="compositionally biased region" description="Basic and acidic residues" evidence="8">
    <location>
        <begin position="411"/>
        <end position="426"/>
    </location>
</feature>
<sequence>MEHSQYLSDQGHGVSSSEKRKEEGSLYDYTLPPIHRTESGSSSNHYNDQADLQPNFSSSHEDQIDSSTSVSGMKRSASEASGPKPKIKKANNTDNSAEENNTPRRAAQACLRCRKQKLKCTGGWPCNRCTKTKNICDFGRPGLGPSSGGSSLTDNLIESTGGSGGINAANSRLEQLESSVANLLAGLAGSNGSNIGSNKKVNYPNNEMLHTFDPVKKRQENLQTETGAPYPPHLHPKNSKDHQTIPPPTHIKTLDPPRKVNPNQISPFSLAQQQQQQQQQQQSQPANSMSPDDHHYNPPSVIAQNHVRFTSSPSNMNFIQQSPSGISSNGAGPSPASANTVNTGVSSVDLMKEPLSKKRKGKGQKAEERLAAVTEGDFAEPPFKALTYQPSIWDNREQSRRNSPQLSQSTSRDEIPPGTYERRFMNDRDDPINTELVGMQMAETLFGFFIDHCHPFLPIVNVALDEAFNTIRQSPFLISAILAVASRFYIKYSAKSPGSMPILDPIIPSRLANLAEAHLSNTLLRKQHALSDVQAVLLLSAWGLQSGGRGPDSWVVTGHAARIARRLGVHKLLGQAAEIARLTRPGTVEWERLEQFMPQWRTWLCWFCFDGFLSLGFGRPQSTQFETVDEQGFLQLRLNQALPRPGSTPSISLYGDVYIAGQVQLTQIGRDLINWGEMLADPRSALWADPKRADMFHDKELNVRTMFKDLNHDLDEWCKLWVWSGSPYSLYLGSSARIARLQADHMRLCLNSFALKSGPEEDEVVAQCLKKALNAAMSTIQTHHESSQTDLALSFATDYLTITLAQAAVFLVRIAKSSPAILSIVNIELSVISYYLKMGVELLEVGELSETRLSTYLSKTITDIARAAELNVVGFRERDRLYAQTLQEADNEEGIDSRPQSSSGLGNLQNSTIYEQNSNTIGSNNNNNNELTNFEMDSFLQFENQLDLGYLLGLPGDGSAILPNNPNNPNSNSNLNLNLNSITTNPIISNNQNQNQNSNTLTFGGMFDGIGGTNQNSSTSTTTTGFNLNNSNNGYNAEFAFGMNGIGNGNFDFGLNPNWFISGENENDQRQQSDGGGGGGES</sequence>
<evidence type="ECO:0000256" key="5">
    <source>
        <dbReference type="ARBA" id="ARBA00023125"/>
    </source>
</evidence>
<feature type="region of interest" description="Disordered" evidence="8">
    <location>
        <begin position="887"/>
        <end position="910"/>
    </location>
</feature>
<dbReference type="SMART" id="SM00066">
    <property type="entry name" value="GAL4"/>
    <property type="match status" value="1"/>
</dbReference>
<evidence type="ECO:0000256" key="1">
    <source>
        <dbReference type="ARBA" id="ARBA00004123"/>
    </source>
</evidence>
<dbReference type="Pfam" id="PF04082">
    <property type="entry name" value="Fungal_trans"/>
    <property type="match status" value="1"/>
</dbReference>
<evidence type="ECO:0000256" key="7">
    <source>
        <dbReference type="ARBA" id="ARBA00023242"/>
    </source>
</evidence>
<keyword evidence="2" id="KW-0479">Metal-binding</keyword>
<feature type="region of interest" description="Disordered" evidence="8">
    <location>
        <begin position="225"/>
        <end position="300"/>
    </location>
</feature>
<dbReference type="KEGG" id="kpin:30170271"/>
<dbReference type="GO" id="GO:0008270">
    <property type="term" value="F:zinc ion binding"/>
    <property type="evidence" value="ECO:0007669"/>
    <property type="project" value="InterPro"/>
</dbReference>
<dbReference type="InterPro" id="IPR007219">
    <property type="entry name" value="XnlR_reg_dom"/>
</dbReference>
<dbReference type="Pfam" id="PF00172">
    <property type="entry name" value="Zn_clus"/>
    <property type="match status" value="1"/>
</dbReference>
<dbReference type="GO" id="GO:0000976">
    <property type="term" value="F:transcription cis-regulatory region binding"/>
    <property type="evidence" value="ECO:0007669"/>
    <property type="project" value="TreeGrafter"/>
</dbReference>
<dbReference type="AlphaFoldDB" id="A0AAJ8MPQ6"/>
<feature type="region of interest" description="Disordered" evidence="8">
    <location>
        <begin position="1060"/>
        <end position="1082"/>
    </location>
</feature>
<feature type="compositionally biased region" description="Polar residues" evidence="8">
    <location>
        <begin position="1"/>
        <end position="16"/>
    </location>
</feature>
<evidence type="ECO:0000259" key="9">
    <source>
        <dbReference type="PROSITE" id="PS50048"/>
    </source>
</evidence>
<keyword evidence="11" id="KW-1185">Reference proteome</keyword>
<dbReference type="InterPro" id="IPR036864">
    <property type="entry name" value="Zn2-C6_fun-type_DNA-bd_sf"/>
</dbReference>
<proteinExistence type="predicted"/>
<feature type="region of interest" description="Disordered" evidence="8">
    <location>
        <begin position="1"/>
        <end position="104"/>
    </location>
</feature>
<evidence type="ECO:0000256" key="4">
    <source>
        <dbReference type="ARBA" id="ARBA00023015"/>
    </source>
</evidence>
<comment type="subcellular location">
    <subcellularLocation>
        <location evidence="1">Nucleus</location>
    </subcellularLocation>
</comment>
<name>A0AAJ8MPQ6_9TREE</name>
<dbReference type="InterPro" id="IPR051089">
    <property type="entry name" value="prtT"/>
</dbReference>
<evidence type="ECO:0000256" key="8">
    <source>
        <dbReference type="SAM" id="MobiDB-lite"/>
    </source>
</evidence>
<keyword evidence="6" id="KW-0804">Transcription</keyword>
<feature type="compositionally biased region" description="Polar residues" evidence="8">
    <location>
        <begin position="312"/>
        <end position="321"/>
    </location>
</feature>
<keyword evidence="4" id="KW-0805">Transcription regulation</keyword>
<feature type="region of interest" description="Disordered" evidence="8">
    <location>
        <begin position="312"/>
        <end position="366"/>
    </location>
</feature>
<accession>A0AAJ8MPQ6</accession>
<gene>
    <name evidence="10" type="ORF">I206_103094</name>
</gene>
<dbReference type="GO" id="GO:0006351">
    <property type="term" value="P:DNA-templated transcription"/>
    <property type="evidence" value="ECO:0007669"/>
    <property type="project" value="InterPro"/>
</dbReference>
<dbReference type="PANTHER" id="PTHR31845:SF34">
    <property type="entry name" value="TRANSCRIPTIONAL ACTIVATOR OF PROTEASES PRTT"/>
    <property type="match status" value="1"/>
</dbReference>
<dbReference type="GO" id="GO:0005634">
    <property type="term" value="C:nucleus"/>
    <property type="evidence" value="ECO:0007669"/>
    <property type="project" value="UniProtKB-SubCell"/>
</dbReference>
<dbReference type="PROSITE" id="PS50048">
    <property type="entry name" value="ZN2_CY6_FUNGAL_2"/>
    <property type="match status" value="1"/>
</dbReference>
<feature type="compositionally biased region" description="Polar residues" evidence="8">
    <location>
        <begin position="261"/>
        <end position="271"/>
    </location>
</feature>
<evidence type="ECO:0000256" key="6">
    <source>
        <dbReference type="ARBA" id="ARBA00023163"/>
    </source>
</evidence>
<dbReference type="PROSITE" id="PS00463">
    <property type="entry name" value="ZN2_CY6_FUNGAL_1"/>
    <property type="match status" value="1"/>
</dbReference>
<dbReference type="GO" id="GO:0000981">
    <property type="term" value="F:DNA-binding transcription factor activity, RNA polymerase II-specific"/>
    <property type="evidence" value="ECO:0007669"/>
    <property type="project" value="InterPro"/>
</dbReference>
<feature type="domain" description="Zn(2)-C6 fungal-type" evidence="9">
    <location>
        <begin position="109"/>
        <end position="138"/>
    </location>
</feature>
<evidence type="ECO:0000256" key="3">
    <source>
        <dbReference type="ARBA" id="ARBA00022833"/>
    </source>
</evidence>
<dbReference type="Proteomes" id="UP000094020">
    <property type="component" value="Chromosome 4"/>
</dbReference>
<organism evidence="10 11">
    <name type="scientific">Kwoniella pini CBS 10737</name>
    <dbReference type="NCBI Taxonomy" id="1296096"/>
    <lineage>
        <taxon>Eukaryota</taxon>
        <taxon>Fungi</taxon>
        <taxon>Dikarya</taxon>
        <taxon>Basidiomycota</taxon>
        <taxon>Agaricomycotina</taxon>
        <taxon>Tremellomycetes</taxon>
        <taxon>Tremellales</taxon>
        <taxon>Cryptococcaceae</taxon>
        <taxon>Kwoniella</taxon>
    </lineage>
</organism>
<dbReference type="RefSeq" id="XP_070058780.1">
    <property type="nucleotide sequence ID" value="XM_070202679.1"/>
</dbReference>
<feature type="compositionally biased region" description="Low complexity" evidence="8">
    <location>
        <begin position="322"/>
        <end position="339"/>
    </location>
</feature>
<keyword evidence="3" id="KW-0862">Zinc</keyword>
<dbReference type="CDD" id="cd12148">
    <property type="entry name" value="fungal_TF_MHR"/>
    <property type="match status" value="1"/>
</dbReference>
<dbReference type="PANTHER" id="PTHR31845">
    <property type="entry name" value="FINGER DOMAIN PROTEIN, PUTATIVE-RELATED"/>
    <property type="match status" value="1"/>
</dbReference>
<keyword evidence="5" id="KW-0238">DNA-binding</keyword>
<dbReference type="EMBL" id="CP144522">
    <property type="protein sequence ID" value="WWC69158.1"/>
    <property type="molecule type" value="Genomic_DNA"/>
</dbReference>
<reference evidence="10" key="2">
    <citation type="submission" date="2024-02" db="EMBL/GenBank/DDBJ databases">
        <title>Comparative genomics of Cryptococcus and Kwoniella reveals pathogenesis evolution and contrasting modes of karyotype evolution via chromosome fusion or intercentromeric recombination.</title>
        <authorList>
            <person name="Coelho M.A."/>
            <person name="David-Palma M."/>
            <person name="Shea T."/>
            <person name="Bowers K."/>
            <person name="McGinley-Smith S."/>
            <person name="Mohammad A.W."/>
            <person name="Gnirke A."/>
            <person name="Yurkov A.M."/>
            <person name="Nowrousian M."/>
            <person name="Sun S."/>
            <person name="Cuomo C.A."/>
            <person name="Heitman J."/>
        </authorList>
    </citation>
    <scope>NUCLEOTIDE SEQUENCE</scope>
    <source>
        <strain evidence="10">CBS 10737</strain>
    </source>
</reference>
<feature type="compositionally biased region" description="Polar residues" evidence="8">
    <location>
        <begin position="39"/>
        <end position="58"/>
    </location>
</feature>
<keyword evidence="7" id="KW-0539">Nucleus</keyword>
<feature type="compositionally biased region" description="Polar residues" evidence="8">
    <location>
        <begin position="401"/>
        <end position="410"/>
    </location>
</feature>
<dbReference type="Gene3D" id="4.10.240.10">
    <property type="entry name" value="Zn(2)-C6 fungal-type DNA-binding domain"/>
    <property type="match status" value="1"/>
</dbReference>
<feature type="region of interest" description="Disordered" evidence="8">
    <location>
        <begin position="389"/>
        <end position="426"/>
    </location>
</feature>
<feature type="compositionally biased region" description="Low complexity" evidence="8">
    <location>
        <begin position="272"/>
        <end position="284"/>
    </location>
</feature>
<evidence type="ECO:0000313" key="11">
    <source>
        <dbReference type="Proteomes" id="UP000094020"/>
    </source>
</evidence>
<feature type="compositionally biased region" description="Polar residues" evidence="8">
    <location>
        <begin position="90"/>
        <end position="100"/>
    </location>
</feature>
<dbReference type="GeneID" id="30170271"/>
<feature type="compositionally biased region" description="Polar residues" evidence="8">
    <location>
        <begin position="898"/>
        <end position="910"/>
    </location>
</feature>
<protein>
    <recommendedName>
        <fullName evidence="9">Zn(2)-C6 fungal-type domain-containing protein</fullName>
    </recommendedName>
</protein>
<dbReference type="SMART" id="SM00906">
    <property type="entry name" value="Fungal_trans"/>
    <property type="match status" value="1"/>
</dbReference>